<evidence type="ECO:0000313" key="8">
    <source>
        <dbReference type="Proteomes" id="UP000054538"/>
    </source>
</evidence>
<dbReference type="EMBL" id="KN825473">
    <property type="protein sequence ID" value="KIK90774.1"/>
    <property type="molecule type" value="Genomic_DNA"/>
</dbReference>
<dbReference type="InterPro" id="IPR050346">
    <property type="entry name" value="FMO-like"/>
</dbReference>
<comment type="similarity">
    <text evidence="2">Belongs to the FMO family.</text>
</comment>
<keyword evidence="6" id="KW-0560">Oxidoreductase</keyword>
<evidence type="ECO:0008006" key="9">
    <source>
        <dbReference type="Google" id="ProtNLM"/>
    </source>
</evidence>
<comment type="cofactor">
    <cofactor evidence="1">
        <name>FAD</name>
        <dbReference type="ChEBI" id="CHEBI:57692"/>
    </cofactor>
</comment>
<evidence type="ECO:0000313" key="7">
    <source>
        <dbReference type="EMBL" id="KIK90774.1"/>
    </source>
</evidence>
<gene>
    <name evidence="7" type="ORF">PAXRUDRAFT_831403</name>
</gene>
<accession>A0A0D0DX04</accession>
<reference evidence="7 8" key="1">
    <citation type="submission" date="2014-04" db="EMBL/GenBank/DDBJ databases">
        <authorList>
            <consortium name="DOE Joint Genome Institute"/>
            <person name="Kuo A."/>
            <person name="Kohler A."/>
            <person name="Jargeat P."/>
            <person name="Nagy L.G."/>
            <person name="Floudas D."/>
            <person name="Copeland A."/>
            <person name="Barry K.W."/>
            <person name="Cichocki N."/>
            <person name="Veneault-Fourrey C."/>
            <person name="LaButti K."/>
            <person name="Lindquist E.A."/>
            <person name="Lipzen A."/>
            <person name="Lundell T."/>
            <person name="Morin E."/>
            <person name="Murat C."/>
            <person name="Sun H."/>
            <person name="Tunlid A."/>
            <person name="Henrissat B."/>
            <person name="Grigoriev I.V."/>
            <person name="Hibbett D.S."/>
            <person name="Martin F."/>
            <person name="Nordberg H.P."/>
            <person name="Cantor M.N."/>
            <person name="Hua S.X."/>
        </authorList>
    </citation>
    <scope>NUCLEOTIDE SEQUENCE [LARGE SCALE GENOMIC DNA]</scope>
    <source>
        <strain evidence="7 8">Ve08.2h10</strain>
    </source>
</reference>
<dbReference type="Proteomes" id="UP000054538">
    <property type="component" value="Unassembled WGS sequence"/>
</dbReference>
<keyword evidence="4" id="KW-0274">FAD</keyword>
<name>A0A0D0DX04_9AGAM</name>
<dbReference type="Pfam" id="PF00743">
    <property type="entry name" value="FMO-like"/>
    <property type="match status" value="2"/>
</dbReference>
<dbReference type="GO" id="GO:0050661">
    <property type="term" value="F:NADP binding"/>
    <property type="evidence" value="ECO:0007669"/>
    <property type="project" value="InterPro"/>
</dbReference>
<dbReference type="Gene3D" id="3.50.50.60">
    <property type="entry name" value="FAD/NAD(P)-binding domain"/>
    <property type="match status" value="2"/>
</dbReference>
<dbReference type="FunFam" id="3.50.50.60:FF:000023">
    <property type="entry name" value="Dimethylaniline monooxygenase [N-oxide-forming]"/>
    <property type="match status" value="1"/>
</dbReference>
<evidence type="ECO:0000256" key="1">
    <source>
        <dbReference type="ARBA" id="ARBA00001974"/>
    </source>
</evidence>
<dbReference type="GO" id="GO:0050660">
    <property type="term" value="F:flavin adenine dinucleotide binding"/>
    <property type="evidence" value="ECO:0007669"/>
    <property type="project" value="InterPro"/>
</dbReference>
<keyword evidence="5" id="KW-0521">NADP</keyword>
<sequence>MTFDIVRSLVLSLISYILFRHEDTNSLHRMFQPGTPVNKSVAIVGAGSAGLAMLKALLDLPEDLSGGWELVLYEQRRDVGGIWLPDPRPVHPPALPETPLYPLLHTNTPVPTMTYPGFPFPPGTPLYPSHEYIEQYHQDYALYQNLMSYIVLNHTVLSSTWMGTQEEGSWEVTVEDHNGYKIRRLFDHLVVANGHNHEPHIPTYIGQDDWLSHSPPSGREREIFHSIFFRDPQRYTNQTVVVVGSGASGRDAASQIVLYAYKVYHSVRSLSEPATGPVEVKPEISYFTSDAVVFADGSREHDVDVVILGTGYDLRIPFLENNGQVLVKSKASERDDRVLTTNLRYLFPLHEHIFSLSASYPTNALAFIGLPILVASGPSDFAQSTYAAHIIANGNLLGSREGLLKELDASEDDLRIRGYDPYYIGHRMVNGSTFDYQDGLINRLKQGGVIPDDGTNFVDEWRREAVTYKYLKRGWKRVKELGEQRAWLRGVETEAEWADLMRRLDQWQKEWETRHGLVFPEETTMF</sequence>
<dbReference type="AlphaFoldDB" id="A0A0D0DX04"/>
<keyword evidence="3" id="KW-0285">Flavoprotein</keyword>
<dbReference type="PRINTS" id="PR00370">
    <property type="entry name" value="FMOXYGENASE"/>
</dbReference>
<dbReference type="GO" id="GO:0004499">
    <property type="term" value="F:N,N-dimethylaniline monooxygenase activity"/>
    <property type="evidence" value="ECO:0007669"/>
    <property type="project" value="InterPro"/>
</dbReference>
<dbReference type="InterPro" id="IPR000960">
    <property type="entry name" value="Flavin_mOase"/>
</dbReference>
<evidence type="ECO:0000256" key="4">
    <source>
        <dbReference type="ARBA" id="ARBA00022827"/>
    </source>
</evidence>
<evidence type="ECO:0000256" key="5">
    <source>
        <dbReference type="ARBA" id="ARBA00022857"/>
    </source>
</evidence>
<proteinExistence type="inferred from homology"/>
<keyword evidence="8" id="KW-1185">Reference proteome</keyword>
<dbReference type="SUPFAM" id="SSF51905">
    <property type="entry name" value="FAD/NAD(P)-binding domain"/>
    <property type="match status" value="1"/>
</dbReference>
<dbReference type="STRING" id="930991.A0A0D0DX04"/>
<organism evidence="7 8">
    <name type="scientific">Paxillus rubicundulus Ve08.2h10</name>
    <dbReference type="NCBI Taxonomy" id="930991"/>
    <lineage>
        <taxon>Eukaryota</taxon>
        <taxon>Fungi</taxon>
        <taxon>Dikarya</taxon>
        <taxon>Basidiomycota</taxon>
        <taxon>Agaricomycotina</taxon>
        <taxon>Agaricomycetes</taxon>
        <taxon>Agaricomycetidae</taxon>
        <taxon>Boletales</taxon>
        <taxon>Paxilineae</taxon>
        <taxon>Paxillaceae</taxon>
        <taxon>Paxillus</taxon>
    </lineage>
</organism>
<evidence type="ECO:0000256" key="2">
    <source>
        <dbReference type="ARBA" id="ARBA00009183"/>
    </source>
</evidence>
<dbReference type="InterPro" id="IPR020946">
    <property type="entry name" value="Flavin_mOase-like"/>
</dbReference>
<dbReference type="OrthoDB" id="66881at2759"/>
<dbReference type="InterPro" id="IPR036188">
    <property type="entry name" value="FAD/NAD-bd_sf"/>
</dbReference>
<protein>
    <recommendedName>
        <fullName evidence="9">FAD/NAD(P)-binding domain-containing protein</fullName>
    </recommendedName>
</protein>
<dbReference type="HOGENOM" id="CLU_006909_5_1_1"/>
<reference evidence="8" key="2">
    <citation type="submission" date="2015-01" db="EMBL/GenBank/DDBJ databases">
        <title>Evolutionary Origins and Diversification of the Mycorrhizal Mutualists.</title>
        <authorList>
            <consortium name="DOE Joint Genome Institute"/>
            <consortium name="Mycorrhizal Genomics Consortium"/>
            <person name="Kohler A."/>
            <person name="Kuo A."/>
            <person name="Nagy L.G."/>
            <person name="Floudas D."/>
            <person name="Copeland A."/>
            <person name="Barry K.W."/>
            <person name="Cichocki N."/>
            <person name="Veneault-Fourrey C."/>
            <person name="LaButti K."/>
            <person name="Lindquist E.A."/>
            <person name="Lipzen A."/>
            <person name="Lundell T."/>
            <person name="Morin E."/>
            <person name="Murat C."/>
            <person name="Riley R."/>
            <person name="Ohm R."/>
            <person name="Sun H."/>
            <person name="Tunlid A."/>
            <person name="Henrissat B."/>
            <person name="Grigoriev I.V."/>
            <person name="Hibbett D.S."/>
            <person name="Martin F."/>
        </authorList>
    </citation>
    <scope>NUCLEOTIDE SEQUENCE [LARGE SCALE GENOMIC DNA]</scope>
    <source>
        <strain evidence="8">Ve08.2h10</strain>
    </source>
</reference>
<evidence type="ECO:0000256" key="6">
    <source>
        <dbReference type="ARBA" id="ARBA00023002"/>
    </source>
</evidence>
<dbReference type="PANTHER" id="PTHR23023">
    <property type="entry name" value="DIMETHYLANILINE MONOOXYGENASE"/>
    <property type="match status" value="1"/>
</dbReference>
<evidence type="ECO:0000256" key="3">
    <source>
        <dbReference type="ARBA" id="ARBA00022630"/>
    </source>
</evidence>
<dbReference type="InParanoid" id="A0A0D0DX04"/>